<dbReference type="InterPro" id="IPR001352">
    <property type="entry name" value="RNase_HII/HIII"/>
</dbReference>
<comment type="subcellular location">
    <subcellularLocation>
        <location evidence="4 14">Cytoplasm</location>
    </subcellularLocation>
</comment>
<evidence type="ECO:0000256" key="2">
    <source>
        <dbReference type="ARBA" id="ARBA00001946"/>
    </source>
</evidence>
<organism evidence="18 19">
    <name type="scientific">Thiohalocapsa halophila</name>
    <dbReference type="NCBI Taxonomy" id="69359"/>
    <lineage>
        <taxon>Bacteria</taxon>
        <taxon>Pseudomonadati</taxon>
        <taxon>Pseudomonadota</taxon>
        <taxon>Gammaproteobacteria</taxon>
        <taxon>Chromatiales</taxon>
        <taxon>Chromatiaceae</taxon>
        <taxon>Thiohalocapsa</taxon>
    </lineage>
</organism>
<proteinExistence type="inferred from homology"/>
<comment type="cofactor">
    <cofactor evidence="14 15">
        <name>Mn(2+)</name>
        <dbReference type="ChEBI" id="CHEBI:29035"/>
    </cofactor>
    <cofactor evidence="14 15">
        <name>Mg(2+)</name>
        <dbReference type="ChEBI" id="CHEBI:18420"/>
    </cofactor>
    <text evidence="14 15">Manganese or magnesium. Binds 1 divalent metal ion per monomer in the absence of substrate. May bind a second metal ion after substrate binding.</text>
</comment>
<protein>
    <recommendedName>
        <fullName evidence="7 14">Ribonuclease HII</fullName>
        <shortName evidence="14">RNase HII</shortName>
        <ecNumber evidence="6 14">3.1.26.4</ecNumber>
    </recommendedName>
</protein>
<gene>
    <name evidence="14" type="primary">rnhB</name>
    <name evidence="18" type="ORF">CKO31_08180</name>
</gene>
<dbReference type="PANTHER" id="PTHR10954:SF18">
    <property type="entry name" value="RIBONUCLEASE HII"/>
    <property type="match status" value="1"/>
</dbReference>
<evidence type="ECO:0000256" key="13">
    <source>
        <dbReference type="ARBA" id="ARBA00023211"/>
    </source>
</evidence>
<dbReference type="InterPro" id="IPR012337">
    <property type="entry name" value="RNaseH-like_sf"/>
</dbReference>
<feature type="binding site" evidence="14 15">
    <location>
        <position position="17"/>
    </location>
    <ligand>
        <name>a divalent metal cation</name>
        <dbReference type="ChEBI" id="CHEBI:60240"/>
    </ligand>
</feature>
<accession>A0ABS1CFP9</accession>
<dbReference type="InterPro" id="IPR036397">
    <property type="entry name" value="RNaseH_sf"/>
</dbReference>
<evidence type="ECO:0000256" key="10">
    <source>
        <dbReference type="ARBA" id="ARBA00022723"/>
    </source>
</evidence>
<evidence type="ECO:0000256" key="14">
    <source>
        <dbReference type="HAMAP-Rule" id="MF_00052"/>
    </source>
</evidence>
<comment type="catalytic activity">
    <reaction evidence="1 14 15 16">
        <text>Endonucleolytic cleavage to 5'-phosphomonoester.</text>
        <dbReference type="EC" id="3.1.26.4"/>
    </reaction>
</comment>
<comment type="similarity">
    <text evidence="5 14 16">Belongs to the RNase HII family.</text>
</comment>
<dbReference type="Gene3D" id="3.30.420.10">
    <property type="entry name" value="Ribonuclease H-like superfamily/Ribonuclease H"/>
    <property type="match status" value="1"/>
</dbReference>
<evidence type="ECO:0000256" key="12">
    <source>
        <dbReference type="ARBA" id="ARBA00022801"/>
    </source>
</evidence>
<comment type="caution">
    <text evidence="18">The sequence shown here is derived from an EMBL/GenBank/DDBJ whole genome shotgun (WGS) entry which is preliminary data.</text>
</comment>
<evidence type="ECO:0000256" key="15">
    <source>
        <dbReference type="PROSITE-ProRule" id="PRU01319"/>
    </source>
</evidence>
<evidence type="ECO:0000256" key="1">
    <source>
        <dbReference type="ARBA" id="ARBA00000077"/>
    </source>
</evidence>
<evidence type="ECO:0000256" key="16">
    <source>
        <dbReference type="RuleBase" id="RU003515"/>
    </source>
</evidence>
<dbReference type="PANTHER" id="PTHR10954">
    <property type="entry name" value="RIBONUCLEASE H2 SUBUNIT A"/>
    <property type="match status" value="1"/>
</dbReference>
<evidence type="ECO:0000256" key="9">
    <source>
        <dbReference type="ARBA" id="ARBA00022722"/>
    </source>
</evidence>
<dbReference type="RefSeq" id="WP_322789114.1">
    <property type="nucleotide sequence ID" value="NZ_NRRV01000015.1"/>
</dbReference>
<dbReference type="Proteomes" id="UP000748752">
    <property type="component" value="Unassembled WGS sequence"/>
</dbReference>
<evidence type="ECO:0000259" key="17">
    <source>
        <dbReference type="PROSITE" id="PS51975"/>
    </source>
</evidence>
<keyword evidence="9 14" id="KW-0540">Nuclease</keyword>
<keyword evidence="11 14" id="KW-0255">Endonuclease</keyword>
<feature type="domain" description="RNase H type-2" evidence="17">
    <location>
        <begin position="11"/>
        <end position="201"/>
    </location>
</feature>
<feature type="binding site" evidence="14 15">
    <location>
        <position position="109"/>
    </location>
    <ligand>
        <name>a divalent metal cation</name>
        <dbReference type="ChEBI" id="CHEBI:60240"/>
    </ligand>
</feature>
<evidence type="ECO:0000313" key="18">
    <source>
        <dbReference type="EMBL" id="MBK1630720.1"/>
    </source>
</evidence>
<keyword evidence="8 14" id="KW-0963">Cytoplasm</keyword>
<dbReference type="HAMAP" id="MF_00052_B">
    <property type="entry name" value="RNase_HII_B"/>
    <property type="match status" value="1"/>
</dbReference>
<keyword evidence="12 14" id="KW-0378">Hydrolase</keyword>
<dbReference type="NCBIfam" id="NF000595">
    <property type="entry name" value="PRK00015.1-3"/>
    <property type="match status" value="1"/>
</dbReference>
<dbReference type="EC" id="3.1.26.4" evidence="6 14"/>
<keyword evidence="19" id="KW-1185">Reference proteome</keyword>
<evidence type="ECO:0000256" key="6">
    <source>
        <dbReference type="ARBA" id="ARBA00012180"/>
    </source>
</evidence>
<dbReference type="CDD" id="cd07182">
    <property type="entry name" value="RNase_HII_bacteria_HII_like"/>
    <property type="match status" value="1"/>
</dbReference>
<comment type="function">
    <text evidence="3 14 16">Endonuclease that specifically degrades the RNA of RNA-DNA hybrids.</text>
</comment>
<evidence type="ECO:0000256" key="3">
    <source>
        <dbReference type="ARBA" id="ARBA00004065"/>
    </source>
</evidence>
<dbReference type="NCBIfam" id="NF000596">
    <property type="entry name" value="PRK00015.1-4"/>
    <property type="match status" value="1"/>
</dbReference>
<evidence type="ECO:0000256" key="8">
    <source>
        <dbReference type="ARBA" id="ARBA00022490"/>
    </source>
</evidence>
<evidence type="ECO:0000256" key="7">
    <source>
        <dbReference type="ARBA" id="ARBA00019179"/>
    </source>
</evidence>
<sequence length="217" mass="23082">MNTWPHPDAPALVAGVDEAGRGPLAGPVYAAAVILQPARIPDGLDDSKRLTQALRETLVPRIEAAADAWAVAWASHLEIDRLNVLQASMLAMRRAVLALRLTPTLALVDGNRCPDALPCVARAVVGGDGLEPAISAASILAKVARDREMQRLDGEHPQYGFARHKGYATAEHLAALKRHGPCVIHRRSFAPVRALLADAPGAGRSDPRAPRCRPPAP</sequence>
<comment type="cofactor">
    <cofactor evidence="2">
        <name>Mg(2+)</name>
        <dbReference type="ChEBI" id="CHEBI:18420"/>
    </cofactor>
</comment>
<evidence type="ECO:0000256" key="5">
    <source>
        <dbReference type="ARBA" id="ARBA00007383"/>
    </source>
</evidence>
<dbReference type="PROSITE" id="PS51975">
    <property type="entry name" value="RNASE_H_2"/>
    <property type="match status" value="1"/>
</dbReference>
<evidence type="ECO:0000256" key="4">
    <source>
        <dbReference type="ARBA" id="ARBA00004496"/>
    </source>
</evidence>
<dbReference type="SUPFAM" id="SSF53098">
    <property type="entry name" value="Ribonuclease H-like"/>
    <property type="match status" value="1"/>
</dbReference>
<reference evidence="18 19" key="1">
    <citation type="journal article" date="2020" name="Microorganisms">
        <title>Osmotic Adaptation and Compatible Solute Biosynthesis of Phototrophic Bacteria as Revealed from Genome Analyses.</title>
        <authorList>
            <person name="Imhoff J.F."/>
            <person name="Rahn T."/>
            <person name="Kunzel S."/>
            <person name="Keller A."/>
            <person name="Neulinger S.C."/>
        </authorList>
    </citation>
    <scope>NUCLEOTIDE SEQUENCE [LARGE SCALE GENOMIC DNA]</scope>
    <source>
        <strain evidence="18 19">DSM 6210</strain>
    </source>
</reference>
<evidence type="ECO:0000256" key="11">
    <source>
        <dbReference type="ARBA" id="ARBA00022759"/>
    </source>
</evidence>
<dbReference type="Pfam" id="PF01351">
    <property type="entry name" value="RNase_HII"/>
    <property type="match status" value="1"/>
</dbReference>
<name>A0ABS1CFP9_9GAMM</name>
<keyword evidence="13 14" id="KW-0464">Manganese</keyword>
<keyword evidence="10 14" id="KW-0479">Metal-binding</keyword>
<dbReference type="InterPro" id="IPR024567">
    <property type="entry name" value="RNase_HII/HIII_dom"/>
</dbReference>
<dbReference type="EMBL" id="NRRV01000015">
    <property type="protein sequence ID" value="MBK1630720.1"/>
    <property type="molecule type" value="Genomic_DNA"/>
</dbReference>
<dbReference type="InterPro" id="IPR022898">
    <property type="entry name" value="RNase_HII"/>
</dbReference>
<feature type="binding site" evidence="14 15">
    <location>
        <position position="18"/>
    </location>
    <ligand>
        <name>a divalent metal cation</name>
        <dbReference type="ChEBI" id="CHEBI:60240"/>
    </ligand>
</feature>
<evidence type="ECO:0000313" key="19">
    <source>
        <dbReference type="Proteomes" id="UP000748752"/>
    </source>
</evidence>